<dbReference type="InterPro" id="IPR001005">
    <property type="entry name" value="SANT/Myb"/>
</dbReference>
<accession>A0ABD3NES6</accession>
<feature type="domain" description="Myb-like" evidence="2">
    <location>
        <begin position="82"/>
        <end position="132"/>
    </location>
</feature>
<dbReference type="Gene3D" id="1.10.10.60">
    <property type="entry name" value="Homeodomain-like"/>
    <property type="match status" value="2"/>
</dbReference>
<feature type="compositionally biased region" description="Basic and acidic residues" evidence="1">
    <location>
        <begin position="150"/>
        <end position="159"/>
    </location>
</feature>
<feature type="region of interest" description="Disordered" evidence="1">
    <location>
        <begin position="380"/>
        <end position="406"/>
    </location>
</feature>
<feature type="domain" description="HTH myb-type" evidence="3">
    <location>
        <begin position="82"/>
        <end position="136"/>
    </location>
</feature>
<protein>
    <submittedName>
        <fullName evidence="4">Uncharacterized protein</fullName>
    </submittedName>
</protein>
<evidence type="ECO:0000259" key="2">
    <source>
        <dbReference type="PROSITE" id="PS50090"/>
    </source>
</evidence>
<keyword evidence="5" id="KW-1185">Reference proteome</keyword>
<evidence type="ECO:0000313" key="5">
    <source>
        <dbReference type="Proteomes" id="UP001530315"/>
    </source>
</evidence>
<organism evidence="4 5">
    <name type="scientific">Stephanodiscus triporus</name>
    <dbReference type="NCBI Taxonomy" id="2934178"/>
    <lineage>
        <taxon>Eukaryota</taxon>
        <taxon>Sar</taxon>
        <taxon>Stramenopiles</taxon>
        <taxon>Ochrophyta</taxon>
        <taxon>Bacillariophyta</taxon>
        <taxon>Coscinodiscophyceae</taxon>
        <taxon>Thalassiosirophycidae</taxon>
        <taxon>Stephanodiscales</taxon>
        <taxon>Stephanodiscaceae</taxon>
        <taxon>Stephanodiscus</taxon>
    </lineage>
</organism>
<proteinExistence type="predicted"/>
<feature type="compositionally biased region" description="Polar residues" evidence="1">
    <location>
        <begin position="391"/>
        <end position="406"/>
    </location>
</feature>
<feature type="domain" description="HTH myb-type" evidence="3">
    <location>
        <begin position="57"/>
        <end position="81"/>
    </location>
</feature>
<evidence type="ECO:0000256" key="1">
    <source>
        <dbReference type="SAM" id="MobiDB-lite"/>
    </source>
</evidence>
<evidence type="ECO:0000313" key="4">
    <source>
        <dbReference type="EMBL" id="KAL3773302.1"/>
    </source>
</evidence>
<dbReference type="SMART" id="SM00717">
    <property type="entry name" value="SANT"/>
    <property type="match status" value="2"/>
</dbReference>
<feature type="domain" description="Myb-like" evidence="2">
    <location>
        <begin position="32"/>
        <end position="81"/>
    </location>
</feature>
<gene>
    <name evidence="4" type="ORF">ACHAW5_000249</name>
</gene>
<dbReference type="AlphaFoldDB" id="A0ABD3NES6"/>
<name>A0ABD3NES6_9STRA</name>
<dbReference type="SUPFAM" id="SSF46689">
    <property type="entry name" value="Homeodomain-like"/>
    <property type="match status" value="1"/>
</dbReference>
<dbReference type="PANTHER" id="PTHR45614">
    <property type="entry name" value="MYB PROTEIN-RELATED"/>
    <property type="match status" value="1"/>
</dbReference>
<dbReference type="InterPro" id="IPR017930">
    <property type="entry name" value="Myb_dom"/>
</dbReference>
<dbReference type="PANTHER" id="PTHR45614:SF274">
    <property type="entry name" value="MYB-LIKE DNA-BINDING PROTEIN"/>
    <property type="match status" value="1"/>
</dbReference>
<dbReference type="EMBL" id="JALLAZ020001539">
    <property type="protein sequence ID" value="KAL3773302.1"/>
    <property type="molecule type" value="Genomic_DNA"/>
</dbReference>
<dbReference type="InterPro" id="IPR009057">
    <property type="entry name" value="Homeodomain-like_sf"/>
</dbReference>
<comment type="caution">
    <text evidence="4">The sequence shown here is derived from an EMBL/GenBank/DDBJ whole genome shotgun (WGS) entry which is preliminary data.</text>
</comment>
<reference evidence="4 5" key="1">
    <citation type="submission" date="2024-10" db="EMBL/GenBank/DDBJ databases">
        <title>Updated reference genomes for cyclostephanoid diatoms.</title>
        <authorList>
            <person name="Roberts W.R."/>
            <person name="Alverson A.J."/>
        </authorList>
    </citation>
    <scope>NUCLEOTIDE SEQUENCE [LARGE SCALE GENOMIC DNA]</scope>
    <source>
        <strain evidence="4 5">AJA276-08</strain>
    </source>
</reference>
<dbReference type="PROSITE" id="PS50090">
    <property type="entry name" value="MYB_LIKE"/>
    <property type="match status" value="2"/>
</dbReference>
<dbReference type="CDD" id="cd00167">
    <property type="entry name" value="SANT"/>
    <property type="match status" value="2"/>
</dbReference>
<dbReference type="Proteomes" id="UP001530315">
    <property type="component" value="Unassembled WGS sequence"/>
</dbReference>
<dbReference type="Pfam" id="PF00249">
    <property type="entry name" value="Myb_DNA-binding"/>
    <property type="match status" value="2"/>
</dbReference>
<dbReference type="InterPro" id="IPR050560">
    <property type="entry name" value="MYB_TF"/>
</dbReference>
<feature type="region of interest" description="Disordered" evidence="1">
    <location>
        <begin position="135"/>
        <end position="159"/>
    </location>
</feature>
<sequence length="406" mass="45389">MAQANGEDVDLSIETQYLIEKTPKGRNPMKAWSKVEDEMLKGIVEAWDDDRGHQNLQWRSIAENMPGRSGKQCRERWCYHLRPNIKKGSWTEAEDRLIDRLQKKIGNKWSTIAESLPGRTDNDVKNRWHTCRKKQATKRAAATQVSKPRKVSEKKSTKAPVIDHIDKTPKRSVSATPHTKREFTMSIDKFDLNSVAASTSTAEKQVRFTPFDHHSRGSFMLRSWTENYLSTQMPPLHPNANTIHAEDIFSPSYFPRLMTAPTATATPYTPAIPLSVVSSCFSGPFITNTPFSNEGSRRCIYARNSMSSKSEGNKTKSIRMTPIGVTHTGVTSMGYTSTGMTSRDDVYLGLGVVVDDGVPGRLVNDRASFLHEGRRNGMGMTPLPYKKNDANNESMAESGSSSMHAV</sequence>
<dbReference type="PROSITE" id="PS51294">
    <property type="entry name" value="HTH_MYB"/>
    <property type="match status" value="2"/>
</dbReference>
<evidence type="ECO:0000259" key="3">
    <source>
        <dbReference type="PROSITE" id="PS51294"/>
    </source>
</evidence>